<accession>A0A2N2DZR7</accession>
<protein>
    <submittedName>
        <fullName evidence="2">Uncharacterized protein</fullName>
    </submittedName>
</protein>
<feature type="region of interest" description="Disordered" evidence="1">
    <location>
        <begin position="1"/>
        <end position="31"/>
    </location>
</feature>
<evidence type="ECO:0000256" key="1">
    <source>
        <dbReference type="SAM" id="MobiDB-lite"/>
    </source>
</evidence>
<dbReference type="EMBL" id="PHAH01000029">
    <property type="protein sequence ID" value="PKM87922.1"/>
    <property type="molecule type" value="Genomic_DNA"/>
</dbReference>
<reference evidence="2 3" key="1">
    <citation type="journal article" date="2017" name="ISME J.">
        <title>Potential for microbial H2 and metal transformations associated with novel bacteria and archaea in deep terrestrial subsurface sediments.</title>
        <authorList>
            <person name="Hernsdorf A.W."/>
            <person name="Amano Y."/>
            <person name="Miyakawa K."/>
            <person name="Ise K."/>
            <person name="Suzuki Y."/>
            <person name="Anantharaman K."/>
            <person name="Probst A."/>
            <person name="Burstein D."/>
            <person name="Thomas B.C."/>
            <person name="Banfield J.F."/>
        </authorList>
    </citation>
    <scope>NUCLEOTIDE SEQUENCE [LARGE SCALE GENOMIC DNA]</scope>
    <source>
        <strain evidence="2">HGW-Falkowbacteria-2</strain>
    </source>
</reference>
<feature type="compositionally biased region" description="Basic and acidic residues" evidence="1">
    <location>
        <begin position="1"/>
        <end position="11"/>
    </location>
</feature>
<feature type="region of interest" description="Disordered" evidence="1">
    <location>
        <begin position="166"/>
        <end position="197"/>
    </location>
</feature>
<feature type="compositionally biased region" description="Acidic residues" evidence="1">
    <location>
        <begin position="18"/>
        <end position="27"/>
    </location>
</feature>
<name>A0A2N2DZR7_9BACT</name>
<dbReference type="AlphaFoldDB" id="A0A2N2DZR7"/>
<sequence>MINFWRKKEAAQSKTEQSEDMSMETESVENMTVPAEKPVDFRDNLKTLSEAMQIQRELGGQLAPADVERITGMKLEEFHSFLAGQEVSIETNGAKLVEEIESLFKSLDKEAATESSLMHRLANNPAVRASFVALMLFAKFAPETAAAANTKIDSNSFEMAKDITSENESEIDGTTYHPDLAEFSEGEGGSKEKSADAKPLDIKLDRAELPEGSLIKLEVSNYFETDSDRIPNDAVESIKANFHSFLSSLDPNKLDKLDNWQLKVSGHSDERSTKSWPEGNYGLTKARLTALAGILEAAIESHDFSGWPEEKVQELKLKQIVEEPYISETGPEKGTKYITDLTNPDTGNHYTAAEAAAIKKGDPEKYKKLLDDCRQVSFEIAVQENLSESIASHSAFIVVKDISRSMDKNDAGGLTPTDRYFSEYFKGQTIDGPSEFQFAVFAGEGLIDLKKVEGFSSFAEEISDKKVSGDGRKELAVGSAIEVLKQTQPKAWRDRPALGALGDSPYLLITTDEALQDVTYQKVQELKKLSEEKNAEVIFGYCDDKGETLYSIDRQALEAKVEAKKAQVFADPKVESMLTDACSKDALKKMTSLAEKKASDVEKIAETKDNSVNTYRERWLASKKRLDQLESGTKTAANIKATERVQAEMTKIEDDARIILADVAASRAKAEAYRAAIKAIKDGAEKFNKTGDKSILLHPYFAELSLGGNDPMSIIVDRSEFKTELSLKRSK</sequence>
<feature type="compositionally biased region" description="Basic and acidic residues" evidence="1">
    <location>
        <begin position="188"/>
        <end position="197"/>
    </location>
</feature>
<gene>
    <name evidence="2" type="ORF">CVU83_02385</name>
</gene>
<comment type="caution">
    <text evidence="2">The sequence shown here is derived from an EMBL/GenBank/DDBJ whole genome shotgun (WGS) entry which is preliminary data.</text>
</comment>
<evidence type="ECO:0000313" key="2">
    <source>
        <dbReference type="EMBL" id="PKM87922.1"/>
    </source>
</evidence>
<organism evidence="2 3">
    <name type="scientific">Candidatus Falkowbacteria bacterium HGW-Falkowbacteria-2</name>
    <dbReference type="NCBI Taxonomy" id="2013769"/>
    <lineage>
        <taxon>Bacteria</taxon>
        <taxon>Candidatus Falkowiibacteriota</taxon>
    </lineage>
</organism>
<proteinExistence type="predicted"/>
<dbReference type="Proteomes" id="UP000233325">
    <property type="component" value="Unassembled WGS sequence"/>
</dbReference>
<evidence type="ECO:0000313" key="3">
    <source>
        <dbReference type="Proteomes" id="UP000233325"/>
    </source>
</evidence>